<evidence type="ECO:0000256" key="2">
    <source>
        <dbReference type="SAM" id="SignalP"/>
    </source>
</evidence>
<protein>
    <submittedName>
        <fullName evidence="3">Uncharacterized protein</fullName>
    </submittedName>
</protein>
<gene>
    <name evidence="3" type="ORF">SAMN04515673_11544</name>
</gene>
<proteinExistence type="predicted"/>
<keyword evidence="2" id="KW-0732">Signal</keyword>
<sequence length="101" mass="10517">MTQFSTHQPYPEQRTPRATRRALAVGLAMLLATAQTTSAEGRAQSAAPAPAAQDPFISTQVTDHSARSPAVAGPKEVIGDVSVQGVLLLTAAVMIYAARSD</sequence>
<organism evidence="3 4">
    <name type="scientific">Poseidonocella sedimentorum</name>
    <dbReference type="NCBI Taxonomy" id="871652"/>
    <lineage>
        <taxon>Bacteria</taxon>
        <taxon>Pseudomonadati</taxon>
        <taxon>Pseudomonadota</taxon>
        <taxon>Alphaproteobacteria</taxon>
        <taxon>Rhodobacterales</taxon>
        <taxon>Roseobacteraceae</taxon>
        <taxon>Poseidonocella</taxon>
    </lineage>
</organism>
<dbReference type="EMBL" id="FOYI01000015">
    <property type="protein sequence ID" value="SFR19037.1"/>
    <property type="molecule type" value="Genomic_DNA"/>
</dbReference>
<evidence type="ECO:0000313" key="3">
    <source>
        <dbReference type="EMBL" id="SFR19037.1"/>
    </source>
</evidence>
<evidence type="ECO:0000313" key="4">
    <source>
        <dbReference type="Proteomes" id="UP000199302"/>
    </source>
</evidence>
<name>A0A1I6EN37_9RHOB</name>
<feature type="region of interest" description="Disordered" evidence="1">
    <location>
        <begin position="38"/>
        <end position="72"/>
    </location>
</feature>
<keyword evidence="4" id="KW-1185">Reference proteome</keyword>
<accession>A0A1I6EN37</accession>
<feature type="chain" id="PRO_5011465085" evidence="2">
    <location>
        <begin position="40"/>
        <end position="101"/>
    </location>
</feature>
<feature type="signal peptide" evidence="2">
    <location>
        <begin position="1"/>
        <end position="39"/>
    </location>
</feature>
<feature type="compositionally biased region" description="Low complexity" evidence="1">
    <location>
        <begin position="43"/>
        <end position="53"/>
    </location>
</feature>
<dbReference type="AlphaFoldDB" id="A0A1I6EN37"/>
<dbReference type="STRING" id="871652.SAMN04515673_11544"/>
<evidence type="ECO:0000256" key="1">
    <source>
        <dbReference type="SAM" id="MobiDB-lite"/>
    </source>
</evidence>
<dbReference type="RefSeq" id="WP_092082421.1">
    <property type="nucleotide sequence ID" value="NZ_FOYI01000015.1"/>
</dbReference>
<reference evidence="3 4" key="1">
    <citation type="submission" date="2016-10" db="EMBL/GenBank/DDBJ databases">
        <authorList>
            <person name="de Groot N.N."/>
        </authorList>
    </citation>
    <scope>NUCLEOTIDE SEQUENCE [LARGE SCALE GENOMIC DNA]</scope>
    <source>
        <strain evidence="4">KMM 9023,NRIC 0796,JCM 17311,KCTC 23692</strain>
    </source>
</reference>
<dbReference type="Proteomes" id="UP000199302">
    <property type="component" value="Unassembled WGS sequence"/>
</dbReference>